<evidence type="ECO:0000259" key="9">
    <source>
        <dbReference type="Pfam" id="PF05504"/>
    </source>
</evidence>
<organism evidence="11 12">
    <name type="scientific">Clostridium scatologenes</name>
    <dbReference type="NCBI Taxonomy" id="1548"/>
    <lineage>
        <taxon>Bacteria</taxon>
        <taxon>Bacillati</taxon>
        <taxon>Bacillota</taxon>
        <taxon>Clostridia</taxon>
        <taxon>Eubacteriales</taxon>
        <taxon>Clostridiaceae</taxon>
        <taxon>Clostridium</taxon>
    </lineage>
</organism>
<dbReference type="EMBL" id="CP009933">
    <property type="protein sequence ID" value="AKA69185.1"/>
    <property type="molecule type" value="Genomic_DNA"/>
</dbReference>
<feature type="chain" id="PRO_5038944675" evidence="8">
    <location>
        <begin position="21"/>
        <end position="424"/>
    </location>
</feature>
<dbReference type="InterPro" id="IPR046953">
    <property type="entry name" value="Spore_GerAC-like_C"/>
</dbReference>
<keyword evidence="5" id="KW-0472">Membrane</keyword>
<name>A0A0E3JNF2_CLOSL</name>
<feature type="domain" description="Spore germination GerAC-like C-terminal" evidence="9">
    <location>
        <begin position="243"/>
        <end position="409"/>
    </location>
</feature>
<dbReference type="STRING" id="1548.CSCA_2060"/>
<evidence type="ECO:0000259" key="10">
    <source>
        <dbReference type="Pfam" id="PF25198"/>
    </source>
</evidence>
<dbReference type="PANTHER" id="PTHR35789">
    <property type="entry name" value="SPORE GERMINATION PROTEIN B3"/>
    <property type="match status" value="1"/>
</dbReference>
<dbReference type="RefSeq" id="WP_029162970.1">
    <property type="nucleotide sequence ID" value="NZ_CP009933.1"/>
</dbReference>
<dbReference type="PANTHER" id="PTHR35789:SF1">
    <property type="entry name" value="SPORE GERMINATION PROTEIN B3"/>
    <property type="match status" value="1"/>
</dbReference>
<keyword evidence="6" id="KW-0564">Palmitate</keyword>
<dbReference type="InterPro" id="IPR038501">
    <property type="entry name" value="Spore_GerAC_C_sf"/>
</dbReference>
<keyword evidence="3" id="KW-0309">Germination</keyword>
<dbReference type="Pfam" id="PF05504">
    <property type="entry name" value="Spore_GerAC"/>
    <property type="match status" value="1"/>
</dbReference>
<dbReference type="HOGENOM" id="CLU_051140_0_2_9"/>
<dbReference type="InterPro" id="IPR008844">
    <property type="entry name" value="Spore_GerAC-like"/>
</dbReference>
<gene>
    <name evidence="11" type="ORF">CSCA_2060</name>
</gene>
<dbReference type="GO" id="GO:0016020">
    <property type="term" value="C:membrane"/>
    <property type="evidence" value="ECO:0007669"/>
    <property type="project" value="UniProtKB-SubCell"/>
</dbReference>
<evidence type="ECO:0000256" key="8">
    <source>
        <dbReference type="SAM" id="SignalP"/>
    </source>
</evidence>
<dbReference type="KEGG" id="csq:CSCA_2060"/>
<evidence type="ECO:0000256" key="5">
    <source>
        <dbReference type="ARBA" id="ARBA00023136"/>
    </source>
</evidence>
<evidence type="ECO:0000256" key="1">
    <source>
        <dbReference type="ARBA" id="ARBA00004635"/>
    </source>
</evidence>
<keyword evidence="7" id="KW-0449">Lipoprotein</keyword>
<evidence type="ECO:0000256" key="4">
    <source>
        <dbReference type="ARBA" id="ARBA00022729"/>
    </source>
</evidence>
<protein>
    <submittedName>
        <fullName evidence="11">Germination protein, Ger(X)C family</fullName>
    </submittedName>
</protein>
<keyword evidence="12" id="KW-1185">Reference proteome</keyword>
<comment type="similarity">
    <text evidence="2">Belongs to the GerABKC lipoprotein family.</text>
</comment>
<reference evidence="11 12" key="1">
    <citation type="journal article" date="2015" name="J. Biotechnol.">
        <title>Complete genome sequence of a malodorant-producing acetogen, Clostridium scatologenes ATCC 25775(T).</title>
        <authorList>
            <person name="Zhu Z."/>
            <person name="Guo T."/>
            <person name="Zheng H."/>
            <person name="Song T."/>
            <person name="Ouyang P."/>
            <person name="Xie J."/>
        </authorList>
    </citation>
    <scope>NUCLEOTIDE SEQUENCE [LARGE SCALE GENOMIC DNA]</scope>
    <source>
        <strain evidence="11 12">ATCC 25775</strain>
    </source>
</reference>
<proteinExistence type="inferred from homology"/>
<evidence type="ECO:0000313" key="12">
    <source>
        <dbReference type="Proteomes" id="UP000033115"/>
    </source>
</evidence>
<dbReference type="Gene3D" id="3.30.300.210">
    <property type="entry name" value="Nutrient germinant receptor protein C, domain 3"/>
    <property type="match status" value="1"/>
</dbReference>
<feature type="domain" description="Spore germination protein N-terminal" evidence="10">
    <location>
        <begin position="24"/>
        <end position="200"/>
    </location>
</feature>
<evidence type="ECO:0000313" key="11">
    <source>
        <dbReference type="EMBL" id="AKA69185.1"/>
    </source>
</evidence>
<feature type="signal peptide" evidence="8">
    <location>
        <begin position="1"/>
        <end position="20"/>
    </location>
</feature>
<dbReference type="AlphaFoldDB" id="A0A0E3JNF2"/>
<keyword evidence="4 8" id="KW-0732">Signal</keyword>
<dbReference type="Pfam" id="PF25198">
    <property type="entry name" value="Spore_GerAC_N"/>
    <property type="match status" value="1"/>
</dbReference>
<dbReference type="GO" id="GO:0009847">
    <property type="term" value="P:spore germination"/>
    <property type="evidence" value="ECO:0007669"/>
    <property type="project" value="InterPro"/>
</dbReference>
<evidence type="ECO:0000256" key="7">
    <source>
        <dbReference type="ARBA" id="ARBA00023288"/>
    </source>
</evidence>
<dbReference type="PROSITE" id="PS51257">
    <property type="entry name" value="PROKAR_LIPOPROTEIN"/>
    <property type="match status" value="1"/>
</dbReference>
<evidence type="ECO:0000256" key="3">
    <source>
        <dbReference type="ARBA" id="ARBA00022544"/>
    </source>
</evidence>
<evidence type="ECO:0000256" key="6">
    <source>
        <dbReference type="ARBA" id="ARBA00023139"/>
    </source>
</evidence>
<comment type="subcellular location">
    <subcellularLocation>
        <location evidence="1">Membrane</location>
        <topology evidence="1">Lipid-anchor</topology>
    </subcellularLocation>
</comment>
<sequence>MRKVVSIIIIILTLSSLLLTGCKDSSEVDDNVYAVAIGLDKGINNKVMVTIQYPIYMQSKGEGKGSEIGINGSGANVHSIEGPSMLECINLMNMAISRRISLLHTKMLVISEDFAKEGIGEFLSPLARFRGVRRTMFVIVTKGTAASFMQENKTNIGPSLTKSIELMMAQSKNTGFFPPENFHDFYRDILSTYGNPIAIYAGLNQGKNIQLEGGKRKSQLTIEKDIKPGEMPRIGTAKREFVGSALFNGDKMVGSLNPYETRYMMMVKGEFRQGIMTIEDKKSPGSGIIVSIRNGRPPKINAKFENGKPVVDINLNIEADIGAIHSRINYESLNLIKNLDKQLQEEIKDGVEKVIEKTKKEYKTDVFEFGKKFAGYFSTIQKWEDYHWLFHYPETKVNVNVIVNVRRTGLMLNSSPIIERPDIK</sequence>
<dbReference type="InterPro" id="IPR057336">
    <property type="entry name" value="GerAC_N"/>
</dbReference>
<dbReference type="Proteomes" id="UP000033115">
    <property type="component" value="Chromosome"/>
</dbReference>
<dbReference type="NCBIfam" id="TIGR02887">
    <property type="entry name" value="spore_ger_x_C"/>
    <property type="match status" value="1"/>
</dbReference>
<evidence type="ECO:0000256" key="2">
    <source>
        <dbReference type="ARBA" id="ARBA00007886"/>
    </source>
</evidence>
<accession>A0A0E3JNF2</accession>